<accession>A0A9X7VYK7</accession>
<dbReference type="AlphaFoldDB" id="A0A9X7VYK7"/>
<evidence type="ECO:0000313" key="1">
    <source>
        <dbReference type="EMBL" id="QSO47473.1"/>
    </source>
</evidence>
<organism evidence="1 2">
    <name type="scientific">Alicyclobacillus mengziensis</name>
    <dbReference type="NCBI Taxonomy" id="2931921"/>
    <lineage>
        <taxon>Bacteria</taxon>
        <taxon>Bacillati</taxon>
        <taxon>Bacillota</taxon>
        <taxon>Bacilli</taxon>
        <taxon>Bacillales</taxon>
        <taxon>Alicyclobacillaceae</taxon>
        <taxon>Alicyclobacillus</taxon>
    </lineage>
</organism>
<sequence>MSVIPEVKQDFIGWRLGRVITVVDRGFNSKTNLRELQKTGGHYIAAGEKMSSGKQSVEDALALECELSRLKELDGDAHTKVHCALQSHQTYKRFLKSDKHGNLRSDKEAVKAAERLDGKYLIRTSDDTLSVYVGCHCCSSESQKTAQGAPGEKFARP</sequence>
<keyword evidence="2" id="KW-1185">Reference proteome</keyword>
<gene>
    <name evidence="1" type="ORF">JZ786_24335</name>
</gene>
<evidence type="ECO:0008006" key="3">
    <source>
        <dbReference type="Google" id="ProtNLM"/>
    </source>
</evidence>
<evidence type="ECO:0000313" key="2">
    <source>
        <dbReference type="Proteomes" id="UP000663505"/>
    </source>
</evidence>
<dbReference type="KEGG" id="afx:JZ786_24335"/>
<proteinExistence type="predicted"/>
<protein>
    <recommendedName>
        <fullName evidence="3">Transposase IS4-like domain-containing protein</fullName>
    </recommendedName>
</protein>
<reference evidence="1 2" key="1">
    <citation type="submission" date="2021-02" db="EMBL/GenBank/DDBJ databases">
        <title>Alicyclobacillus curvatus sp. nov. and Alicyclobacillus mengziensis sp. nov., two acidophilic bacteria isolated from acid mine drainage.</title>
        <authorList>
            <person name="Huang Y."/>
        </authorList>
    </citation>
    <scope>NUCLEOTIDE SEQUENCE [LARGE SCALE GENOMIC DNA]</scope>
    <source>
        <strain evidence="1 2">S30H14</strain>
    </source>
</reference>
<dbReference type="Proteomes" id="UP000663505">
    <property type="component" value="Chromosome"/>
</dbReference>
<name>A0A9X7VYK7_9BACL</name>
<dbReference type="EMBL" id="CP071182">
    <property type="protein sequence ID" value="QSO47473.1"/>
    <property type="molecule type" value="Genomic_DNA"/>
</dbReference>